<evidence type="ECO:0000256" key="9">
    <source>
        <dbReference type="ARBA" id="ARBA00022968"/>
    </source>
</evidence>
<evidence type="ECO:0000256" key="5">
    <source>
        <dbReference type="ARBA" id="ARBA00022676"/>
    </source>
</evidence>
<evidence type="ECO:0000256" key="4">
    <source>
        <dbReference type="ARBA" id="ARBA00007715"/>
    </source>
</evidence>
<evidence type="ECO:0000256" key="11">
    <source>
        <dbReference type="ARBA" id="ARBA00023136"/>
    </source>
</evidence>
<dbReference type="Gene3D" id="3.90.550.10">
    <property type="entry name" value="Spore Coat Polysaccharide Biosynthesis Protein SpsA, Chain A"/>
    <property type="match status" value="1"/>
</dbReference>
<dbReference type="InterPro" id="IPR002495">
    <property type="entry name" value="Glyco_trans_8"/>
</dbReference>
<evidence type="ECO:0000256" key="16">
    <source>
        <dbReference type="SAM" id="SignalP"/>
    </source>
</evidence>
<dbReference type="FunFam" id="3.90.550.10:FF:000024">
    <property type="entry name" value="Hexosyltransferase"/>
    <property type="match status" value="1"/>
</dbReference>
<evidence type="ECO:0000256" key="14">
    <source>
        <dbReference type="RuleBase" id="RU362027"/>
    </source>
</evidence>
<keyword evidence="18" id="KW-1185">Reference proteome</keyword>
<keyword evidence="6" id="KW-0808">Transferase</keyword>
<dbReference type="Pfam" id="PF01501">
    <property type="entry name" value="Glyco_transf_8"/>
    <property type="match status" value="1"/>
</dbReference>
<comment type="caution">
    <text evidence="17">The sequence shown here is derived from an EMBL/GenBank/DDBJ whole genome shotgun (WGS) entry which is preliminary data.</text>
</comment>
<dbReference type="GO" id="GO:0005789">
    <property type="term" value="C:endoplasmic reticulum membrane"/>
    <property type="evidence" value="ECO:0007669"/>
    <property type="project" value="UniProtKB-SubCell"/>
</dbReference>
<keyword evidence="8" id="KW-0256">Endoplasmic reticulum</keyword>
<feature type="non-terminal residue" evidence="17">
    <location>
        <position position="1"/>
    </location>
</feature>
<evidence type="ECO:0000256" key="7">
    <source>
        <dbReference type="ARBA" id="ARBA00022692"/>
    </source>
</evidence>
<evidence type="ECO:0000313" key="17">
    <source>
        <dbReference type="EMBL" id="TVU46983.1"/>
    </source>
</evidence>
<dbReference type="InterPro" id="IPR009445">
    <property type="entry name" value="TMEM85/Emc4"/>
</dbReference>
<feature type="chain" id="PRO_5023877318" description="Hexosyltransferase" evidence="16">
    <location>
        <begin position="33"/>
        <end position="535"/>
    </location>
</feature>
<feature type="transmembrane region" description="Helical" evidence="15">
    <location>
        <begin position="181"/>
        <end position="204"/>
    </location>
</feature>
<name>A0A5J9WG12_9POAL</name>
<feature type="signal peptide" evidence="16">
    <location>
        <begin position="1"/>
        <end position="32"/>
    </location>
</feature>
<feature type="transmembrane region" description="Helical" evidence="15">
    <location>
        <begin position="139"/>
        <end position="161"/>
    </location>
</feature>
<dbReference type="AlphaFoldDB" id="A0A5J9WG12"/>
<dbReference type="EC" id="2.4.1.-" evidence="14"/>
<keyword evidence="10 15" id="KW-1133">Transmembrane helix</keyword>
<dbReference type="Gramene" id="TVU46983">
    <property type="protein sequence ID" value="TVU46983"/>
    <property type="gene ID" value="EJB05_06557"/>
</dbReference>
<evidence type="ECO:0000256" key="6">
    <source>
        <dbReference type="ARBA" id="ARBA00022679"/>
    </source>
</evidence>
<comment type="similarity">
    <text evidence="3 14">Belongs to the glycosyltransferase 8 family.</text>
</comment>
<dbReference type="GO" id="GO:0016757">
    <property type="term" value="F:glycosyltransferase activity"/>
    <property type="evidence" value="ECO:0007669"/>
    <property type="project" value="UniProtKB-KW"/>
</dbReference>
<keyword evidence="11 15" id="KW-0472">Membrane</keyword>
<keyword evidence="7 15" id="KW-0812">Transmembrane</keyword>
<dbReference type="OrthoDB" id="411524at2759"/>
<dbReference type="SUPFAM" id="SSF53448">
    <property type="entry name" value="Nucleotide-diphospho-sugar transferases"/>
    <property type="match status" value="1"/>
</dbReference>
<dbReference type="Proteomes" id="UP000324897">
    <property type="component" value="Chromosome 5"/>
</dbReference>
<evidence type="ECO:0000256" key="10">
    <source>
        <dbReference type="ARBA" id="ARBA00022989"/>
    </source>
</evidence>
<evidence type="ECO:0000256" key="8">
    <source>
        <dbReference type="ARBA" id="ARBA00022824"/>
    </source>
</evidence>
<feature type="transmembrane region" description="Helical" evidence="15">
    <location>
        <begin position="76"/>
        <end position="93"/>
    </location>
</feature>
<organism evidence="17 18">
    <name type="scientific">Eragrostis curvula</name>
    <name type="common">weeping love grass</name>
    <dbReference type="NCBI Taxonomy" id="38414"/>
    <lineage>
        <taxon>Eukaryota</taxon>
        <taxon>Viridiplantae</taxon>
        <taxon>Streptophyta</taxon>
        <taxon>Embryophyta</taxon>
        <taxon>Tracheophyta</taxon>
        <taxon>Spermatophyta</taxon>
        <taxon>Magnoliopsida</taxon>
        <taxon>Liliopsida</taxon>
        <taxon>Poales</taxon>
        <taxon>Poaceae</taxon>
        <taxon>PACMAD clade</taxon>
        <taxon>Chloridoideae</taxon>
        <taxon>Eragrostideae</taxon>
        <taxon>Eragrostidinae</taxon>
        <taxon>Eragrostis</taxon>
    </lineage>
</organism>
<accession>A0A5J9WG12</accession>
<dbReference type="InterPro" id="IPR029044">
    <property type="entry name" value="Nucleotide-diphossugar_trans"/>
</dbReference>
<feature type="transmembrane region" description="Helical" evidence="15">
    <location>
        <begin position="42"/>
        <end position="64"/>
    </location>
</feature>
<comment type="pathway">
    <text evidence="2">Glycan metabolism; pectin biosynthesis.</text>
</comment>
<evidence type="ECO:0000256" key="13">
    <source>
        <dbReference type="ARBA" id="ARBA00060399"/>
    </source>
</evidence>
<dbReference type="EMBL" id="RWGY01000004">
    <property type="protein sequence ID" value="TVU46983.1"/>
    <property type="molecule type" value="Genomic_DNA"/>
</dbReference>
<sequence length="535" mass="59623">MMMGFMMWMAGSTVHLFSIGITFSALWQPLNALRSVGKGNGYSTSVTLSFYKNHLFFFAVFEPFKDPRVDTLAPKLLFIALNLAAMGLGVWKLNTLGLLPTNPSDWVSSLSPALLYQFCDCIPMLWGIYWTVTGFHKDSLVIFLHALFIGGHHLPALANVVARSAALGVLAFPFSGDRQTMPSNCNIVVALFAVILIGASHAVSSARNGAMMIRQPTSSMFMEAPAFRNGAECSSGGRVDIAMTLDGNYLRGTMAAVLSILQHTACPESVAFHFLTAADESDDGDDADSDRDGLAAALRATFPFLDLRVYRFDPSRVRGRISRSVRQELDQPLNYARVYLADTLPSHVRRVTYLDSDVVVVDDIRTLASVDLGGRVVAAPEYCHANFSNYFTPAFWNDPTLNRTFRGRRPCYFNTGVMVMDVGKWRAGGYTRRVEEWMAVQKRRRIYHLGSLPPFLLVLAGDIRAVDHRWNQHGLGGDNVEGRCRGLHPGPISLLHWSGKGKPWLRLDARRPCAVDYLWAPYDLYRHSSRVIEEW</sequence>
<evidence type="ECO:0000256" key="2">
    <source>
        <dbReference type="ARBA" id="ARBA00004877"/>
    </source>
</evidence>
<evidence type="ECO:0000256" key="3">
    <source>
        <dbReference type="ARBA" id="ARBA00006351"/>
    </source>
</evidence>
<keyword evidence="12" id="KW-0325">Glycoprotein</keyword>
<comment type="similarity">
    <text evidence="4">Belongs to the EMC4 family.</text>
</comment>
<evidence type="ECO:0000256" key="1">
    <source>
        <dbReference type="ARBA" id="ARBA00004477"/>
    </source>
</evidence>
<evidence type="ECO:0000256" key="15">
    <source>
        <dbReference type="SAM" id="Phobius"/>
    </source>
</evidence>
<feature type="transmembrane region" description="Helical" evidence="15">
    <location>
        <begin position="113"/>
        <end position="132"/>
    </location>
</feature>
<reference evidence="17 18" key="1">
    <citation type="journal article" date="2019" name="Sci. Rep.">
        <title>A high-quality genome of Eragrostis curvula grass provides insights into Poaceae evolution and supports new strategies to enhance forage quality.</title>
        <authorList>
            <person name="Carballo J."/>
            <person name="Santos B.A.C.M."/>
            <person name="Zappacosta D."/>
            <person name="Garbus I."/>
            <person name="Selva J.P."/>
            <person name="Gallo C.A."/>
            <person name="Diaz A."/>
            <person name="Albertini E."/>
            <person name="Caccamo M."/>
            <person name="Echenique V."/>
        </authorList>
    </citation>
    <scope>NUCLEOTIDE SEQUENCE [LARGE SCALE GENOMIC DNA]</scope>
    <source>
        <strain evidence="18">cv. Victoria</strain>
        <tissue evidence="17">Leaf</tissue>
    </source>
</reference>
<keyword evidence="16" id="KW-0732">Signal</keyword>
<dbReference type="Pfam" id="PF06417">
    <property type="entry name" value="EMC4"/>
    <property type="match status" value="1"/>
</dbReference>
<evidence type="ECO:0000313" key="18">
    <source>
        <dbReference type="Proteomes" id="UP000324897"/>
    </source>
</evidence>
<dbReference type="PANTHER" id="PTHR13778">
    <property type="entry name" value="GLYCOSYLTRANSFERASE 8 DOMAIN-CONTAINING PROTEIN"/>
    <property type="match status" value="1"/>
</dbReference>
<comment type="subcellular location">
    <subcellularLocation>
        <location evidence="13">Endomembrane system</location>
        <topology evidence="13">Single-pass type II membrane protein</topology>
    </subcellularLocation>
    <subcellularLocation>
        <location evidence="1">Endoplasmic reticulum membrane</location>
        <topology evidence="1">Multi-pass membrane protein</topology>
    </subcellularLocation>
</comment>
<keyword evidence="9" id="KW-0735">Signal-anchor</keyword>
<dbReference type="InterPro" id="IPR050748">
    <property type="entry name" value="Glycosyltrans_8_dom-fam"/>
</dbReference>
<dbReference type="PANTHER" id="PTHR13778:SF67">
    <property type="entry name" value="HEXOSYLTRANSFERASE"/>
    <property type="match status" value="1"/>
</dbReference>
<proteinExistence type="inferred from homology"/>
<dbReference type="GO" id="GO:0005794">
    <property type="term" value="C:Golgi apparatus"/>
    <property type="evidence" value="ECO:0007669"/>
    <property type="project" value="TreeGrafter"/>
</dbReference>
<evidence type="ECO:0000256" key="12">
    <source>
        <dbReference type="ARBA" id="ARBA00023180"/>
    </source>
</evidence>
<protein>
    <recommendedName>
        <fullName evidence="14">Hexosyltransferase</fullName>
        <ecNumber evidence="14">2.4.1.-</ecNumber>
    </recommendedName>
</protein>
<keyword evidence="5" id="KW-0328">Glycosyltransferase</keyword>
<gene>
    <name evidence="17" type="ORF">EJB05_06557</name>
</gene>